<dbReference type="EMBL" id="JABSTR010001132">
    <property type="protein sequence ID" value="KAH9383471.1"/>
    <property type="molecule type" value="Genomic_DNA"/>
</dbReference>
<proteinExistence type="predicted"/>
<organism evidence="1 2">
    <name type="scientific">Haemaphysalis longicornis</name>
    <name type="common">Bush tick</name>
    <dbReference type="NCBI Taxonomy" id="44386"/>
    <lineage>
        <taxon>Eukaryota</taxon>
        <taxon>Metazoa</taxon>
        <taxon>Ecdysozoa</taxon>
        <taxon>Arthropoda</taxon>
        <taxon>Chelicerata</taxon>
        <taxon>Arachnida</taxon>
        <taxon>Acari</taxon>
        <taxon>Parasitiformes</taxon>
        <taxon>Ixodida</taxon>
        <taxon>Ixodoidea</taxon>
        <taxon>Ixodidae</taxon>
        <taxon>Haemaphysalinae</taxon>
        <taxon>Haemaphysalis</taxon>
    </lineage>
</organism>
<comment type="caution">
    <text evidence="1">The sequence shown here is derived from an EMBL/GenBank/DDBJ whole genome shotgun (WGS) entry which is preliminary data.</text>
</comment>
<dbReference type="InterPro" id="IPR036691">
    <property type="entry name" value="Endo/exonu/phosph_ase_sf"/>
</dbReference>
<reference evidence="1 2" key="1">
    <citation type="journal article" date="2020" name="Cell">
        <title>Large-Scale Comparative Analyses of Tick Genomes Elucidate Their Genetic Diversity and Vector Capacities.</title>
        <authorList>
            <consortium name="Tick Genome and Microbiome Consortium (TIGMIC)"/>
            <person name="Jia N."/>
            <person name="Wang J."/>
            <person name="Shi W."/>
            <person name="Du L."/>
            <person name="Sun Y."/>
            <person name="Zhan W."/>
            <person name="Jiang J.F."/>
            <person name="Wang Q."/>
            <person name="Zhang B."/>
            <person name="Ji P."/>
            <person name="Bell-Sakyi L."/>
            <person name="Cui X.M."/>
            <person name="Yuan T.T."/>
            <person name="Jiang B.G."/>
            <person name="Yang W.F."/>
            <person name="Lam T.T."/>
            <person name="Chang Q.C."/>
            <person name="Ding S.J."/>
            <person name="Wang X.J."/>
            <person name="Zhu J.G."/>
            <person name="Ruan X.D."/>
            <person name="Zhao L."/>
            <person name="Wei J.T."/>
            <person name="Ye R.Z."/>
            <person name="Que T.C."/>
            <person name="Du C.H."/>
            <person name="Zhou Y.H."/>
            <person name="Cheng J.X."/>
            <person name="Dai P.F."/>
            <person name="Guo W.B."/>
            <person name="Han X.H."/>
            <person name="Huang E.J."/>
            <person name="Li L.F."/>
            <person name="Wei W."/>
            <person name="Gao Y.C."/>
            <person name="Liu J.Z."/>
            <person name="Shao H.Z."/>
            <person name="Wang X."/>
            <person name="Wang C.C."/>
            <person name="Yang T.C."/>
            <person name="Huo Q.B."/>
            <person name="Li W."/>
            <person name="Chen H.Y."/>
            <person name="Chen S.E."/>
            <person name="Zhou L.G."/>
            <person name="Ni X.B."/>
            <person name="Tian J.H."/>
            <person name="Sheng Y."/>
            <person name="Liu T."/>
            <person name="Pan Y.S."/>
            <person name="Xia L.Y."/>
            <person name="Li J."/>
            <person name="Zhao F."/>
            <person name="Cao W.C."/>
        </authorList>
    </citation>
    <scope>NUCLEOTIDE SEQUENCE [LARGE SCALE GENOMIC DNA]</scope>
    <source>
        <strain evidence="1">HaeL-2018</strain>
    </source>
</reference>
<dbReference type="Proteomes" id="UP000821853">
    <property type="component" value="Unassembled WGS sequence"/>
</dbReference>
<evidence type="ECO:0008006" key="3">
    <source>
        <dbReference type="Google" id="ProtNLM"/>
    </source>
</evidence>
<dbReference type="AlphaFoldDB" id="A0A9J6GYH4"/>
<dbReference type="Gene3D" id="3.60.10.10">
    <property type="entry name" value="Endonuclease/exonuclease/phosphatase"/>
    <property type="match status" value="1"/>
</dbReference>
<name>A0A9J6GYH4_HAELO</name>
<dbReference type="SUPFAM" id="SSF56219">
    <property type="entry name" value="DNase I-like"/>
    <property type="match status" value="1"/>
</dbReference>
<evidence type="ECO:0000313" key="1">
    <source>
        <dbReference type="EMBL" id="KAH9383471.1"/>
    </source>
</evidence>
<evidence type="ECO:0000313" key="2">
    <source>
        <dbReference type="Proteomes" id="UP000821853"/>
    </source>
</evidence>
<protein>
    <recommendedName>
        <fullName evidence="3">Endonuclease/exonuclease/phosphatase domain-containing protein</fullName>
    </recommendedName>
</protein>
<accession>A0A9J6GYH4</accession>
<dbReference type="OrthoDB" id="412981at2759"/>
<gene>
    <name evidence="1" type="ORF">HPB48_024980</name>
</gene>
<keyword evidence="2" id="KW-1185">Reference proteome</keyword>
<dbReference type="VEuPathDB" id="VectorBase:HLOH_055938"/>
<sequence length="124" mass="13393">MTEEVSLTGYRAVFSGSKTRGTCIMLDNKLPQVVHDLKISFSSLEYIMIEVISNRVNKGSVFILNVYSAPRDRAQRFKLLLQNASNCAGNHPMIVAGDFNAPYHVGGGGGGGGYKHDTAKGTDL</sequence>